<dbReference type="Proteomes" id="UP000250918">
    <property type="component" value="Unassembled WGS sequence"/>
</dbReference>
<dbReference type="InterPro" id="IPR027417">
    <property type="entry name" value="P-loop_NTPase"/>
</dbReference>
<evidence type="ECO:0000313" key="6">
    <source>
        <dbReference type="EMBL" id="PWB75385.1"/>
    </source>
</evidence>
<evidence type="ECO:0000256" key="1">
    <source>
        <dbReference type="ARBA" id="ARBA00005417"/>
    </source>
</evidence>
<sequence>RPTEGKIEVFGRDAKACRAEISRGLNFAAVYAHMPLNLTVRQNLRVFGLLYGVGHLRERIDKLLAEFDLVRFADIKAGLLSSGELSRLSMAKAIINDPRLLLLDEPTASLDPSIARYVREAIKAHVTNNRTAVLWTSHNMREIEEVCDRVLFLSHGSILLAGNPRTLPSEHGKSDLEELFITVAREPLSLNGANS</sequence>
<dbReference type="EMBL" id="PQAP01000010">
    <property type="protein sequence ID" value="PWB75385.1"/>
    <property type="molecule type" value="Genomic_DNA"/>
</dbReference>
<dbReference type="InterPro" id="IPR017871">
    <property type="entry name" value="ABC_transporter-like_CS"/>
</dbReference>
<dbReference type="AlphaFoldDB" id="A0A855X3I6"/>
<comment type="caution">
    <text evidence="6">The sequence shown here is derived from an EMBL/GenBank/DDBJ whole genome shotgun (WGS) entry which is preliminary data.</text>
</comment>
<dbReference type="PANTHER" id="PTHR42711">
    <property type="entry name" value="ABC TRANSPORTER ATP-BINDING PROTEIN"/>
    <property type="match status" value="1"/>
</dbReference>
<dbReference type="PROSITE" id="PS00211">
    <property type="entry name" value="ABC_TRANSPORTER_1"/>
    <property type="match status" value="1"/>
</dbReference>
<evidence type="ECO:0000256" key="3">
    <source>
        <dbReference type="ARBA" id="ARBA00022741"/>
    </source>
</evidence>
<dbReference type="Pfam" id="PF00005">
    <property type="entry name" value="ABC_tran"/>
    <property type="match status" value="1"/>
</dbReference>
<accession>A0A855X3I6</accession>
<protein>
    <submittedName>
        <fullName evidence="6">ABC transporter ATP-binding protein</fullName>
    </submittedName>
</protein>
<feature type="non-terminal residue" evidence="6">
    <location>
        <position position="1"/>
    </location>
</feature>
<comment type="similarity">
    <text evidence="1">Belongs to the ABC transporter superfamily.</text>
</comment>
<keyword evidence="2" id="KW-0813">Transport</keyword>
<dbReference type="GO" id="GO:0016887">
    <property type="term" value="F:ATP hydrolysis activity"/>
    <property type="evidence" value="ECO:0007669"/>
    <property type="project" value="InterPro"/>
</dbReference>
<evidence type="ECO:0000313" key="7">
    <source>
        <dbReference type="Proteomes" id="UP000250918"/>
    </source>
</evidence>
<dbReference type="PANTHER" id="PTHR42711:SF5">
    <property type="entry name" value="ABC TRANSPORTER ATP-BINDING PROTEIN NATA"/>
    <property type="match status" value="1"/>
</dbReference>
<dbReference type="GO" id="GO:0005524">
    <property type="term" value="F:ATP binding"/>
    <property type="evidence" value="ECO:0007669"/>
    <property type="project" value="UniProtKB-KW"/>
</dbReference>
<dbReference type="SUPFAM" id="SSF52540">
    <property type="entry name" value="P-loop containing nucleoside triphosphate hydrolases"/>
    <property type="match status" value="1"/>
</dbReference>
<reference evidence="6 7" key="1">
    <citation type="journal article" date="2018" name="ISME J.">
        <title>A methanotrophic archaeon couples anaerobic oxidation of methane to Fe(III) reduction.</title>
        <authorList>
            <person name="Cai C."/>
            <person name="Leu A.O."/>
            <person name="Xie G.J."/>
            <person name="Guo J."/>
            <person name="Feng Y."/>
            <person name="Zhao J.X."/>
            <person name="Tyson G.W."/>
            <person name="Yuan Z."/>
            <person name="Hu S."/>
        </authorList>
    </citation>
    <scope>NUCLEOTIDE SEQUENCE [LARGE SCALE GENOMIC DNA]</scope>
    <source>
        <strain evidence="6">FeB_12</strain>
    </source>
</reference>
<feature type="domain" description="ABC transporter" evidence="5">
    <location>
        <begin position="2"/>
        <end position="108"/>
    </location>
</feature>
<dbReference type="Gene3D" id="3.40.50.300">
    <property type="entry name" value="P-loop containing nucleotide triphosphate hydrolases"/>
    <property type="match status" value="1"/>
</dbReference>
<evidence type="ECO:0000256" key="4">
    <source>
        <dbReference type="ARBA" id="ARBA00022840"/>
    </source>
</evidence>
<dbReference type="InterPro" id="IPR003439">
    <property type="entry name" value="ABC_transporter-like_ATP-bd"/>
</dbReference>
<gene>
    <name evidence="6" type="ORF">C3F09_02525</name>
</gene>
<organism evidence="6 7">
    <name type="scientific">candidate division GN15 bacterium</name>
    <dbReference type="NCBI Taxonomy" id="2072418"/>
    <lineage>
        <taxon>Bacteria</taxon>
        <taxon>candidate division GN15</taxon>
    </lineage>
</organism>
<name>A0A855X3I6_9BACT</name>
<proteinExistence type="inferred from homology"/>
<keyword evidence="4 6" id="KW-0067">ATP-binding</keyword>
<evidence type="ECO:0000256" key="2">
    <source>
        <dbReference type="ARBA" id="ARBA00022448"/>
    </source>
</evidence>
<keyword evidence="3" id="KW-0547">Nucleotide-binding</keyword>
<dbReference type="InterPro" id="IPR050763">
    <property type="entry name" value="ABC_transporter_ATP-binding"/>
</dbReference>
<evidence type="ECO:0000259" key="5">
    <source>
        <dbReference type="Pfam" id="PF00005"/>
    </source>
</evidence>